<feature type="transmembrane region" description="Helical" evidence="1">
    <location>
        <begin position="325"/>
        <end position="343"/>
    </location>
</feature>
<protein>
    <submittedName>
        <fullName evidence="2">ABC transporter permease</fullName>
    </submittedName>
</protein>
<dbReference type="Proteomes" id="UP000291106">
    <property type="component" value="Chromosome"/>
</dbReference>
<dbReference type="KEGG" id="smai:EXU30_10745"/>
<sequence>MSREIGDNIDNNIGEAQQFTPATRVQFSPFKGMWRLWFYDLGCLSFLLTGVGGFLLLPFLVEPEKVEVAGIIISVAVVSISIAIIWQINRLKGTEWSQLVPYYRRNILVQSATVYGVMWLYLVCFINYLGLSEVWPKVISSAAVTIVFLALTLHRSQLFNAAVLVFFAVPFVEYLNPYLTTLLAIASLGYVLLSKSAFEWQGEARVTYLNGMEAGWFWLPSLHHNKLSQKLEQWLFPVNYFMGPALVVVIVLLPFIAIAIGVATMMFDFDFPLQFIIGQIVVITCGIVHWSRVQRTRASESLFMLPCFNGLSGLQQAFYQGQYRLIAVMVTIMLFSSLVDGLLSQNLSWQLTLHIGLSAYWGCGFALGAGSASRTSLHISLAMFIVGVHSGVMSFSFVDFRDGESLLPWLVADVVLVVIAQLLLMFGKRRLWQNGVIDRS</sequence>
<evidence type="ECO:0000313" key="3">
    <source>
        <dbReference type="Proteomes" id="UP000291106"/>
    </source>
</evidence>
<dbReference type="RefSeq" id="WP_130599921.1">
    <property type="nucleotide sequence ID" value="NZ_CP036200.1"/>
</dbReference>
<evidence type="ECO:0000313" key="2">
    <source>
        <dbReference type="EMBL" id="QBF83118.1"/>
    </source>
</evidence>
<feature type="transmembrane region" description="Helical" evidence="1">
    <location>
        <begin position="406"/>
        <end position="426"/>
    </location>
</feature>
<feature type="transmembrane region" description="Helical" evidence="1">
    <location>
        <begin position="240"/>
        <end position="267"/>
    </location>
</feature>
<reference evidence="2 3" key="1">
    <citation type="submission" date="2019-02" db="EMBL/GenBank/DDBJ databases">
        <title>Shewanella sp. D4-2 isolated from Dokdo Island.</title>
        <authorList>
            <person name="Baek K."/>
        </authorList>
    </citation>
    <scope>NUCLEOTIDE SEQUENCE [LARGE SCALE GENOMIC DNA]</scope>
    <source>
        <strain evidence="2 3">D4-2</strain>
    </source>
</reference>
<keyword evidence="1" id="KW-1133">Transmembrane helix</keyword>
<keyword evidence="1" id="KW-0812">Transmembrane</keyword>
<feature type="transmembrane region" description="Helical" evidence="1">
    <location>
        <begin position="181"/>
        <end position="198"/>
    </location>
</feature>
<keyword evidence="3" id="KW-1185">Reference proteome</keyword>
<feature type="transmembrane region" description="Helical" evidence="1">
    <location>
        <begin position="349"/>
        <end position="369"/>
    </location>
</feature>
<feature type="transmembrane region" description="Helical" evidence="1">
    <location>
        <begin position="381"/>
        <end position="400"/>
    </location>
</feature>
<feature type="transmembrane region" description="Helical" evidence="1">
    <location>
        <begin position="66"/>
        <end position="86"/>
    </location>
</feature>
<feature type="transmembrane region" description="Helical" evidence="1">
    <location>
        <begin position="36"/>
        <end position="60"/>
    </location>
</feature>
<name>A0A411PHY8_9GAMM</name>
<feature type="transmembrane region" description="Helical" evidence="1">
    <location>
        <begin position="107"/>
        <end position="128"/>
    </location>
</feature>
<feature type="transmembrane region" description="Helical" evidence="1">
    <location>
        <begin position="273"/>
        <end position="291"/>
    </location>
</feature>
<proteinExistence type="predicted"/>
<keyword evidence="1" id="KW-0472">Membrane</keyword>
<feature type="transmembrane region" description="Helical" evidence="1">
    <location>
        <begin position="134"/>
        <end position="151"/>
    </location>
</feature>
<dbReference type="OrthoDB" id="6281851at2"/>
<dbReference type="AlphaFoldDB" id="A0A411PHY8"/>
<dbReference type="EMBL" id="CP036200">
    <property type="protein sequence ID" value="QBF83118.1"/>
    <property type="molecule type" value="Genomic_DNA"/>
</dbReference>
<gene>
    <name evidence="2" type="ORF">EXU30_10745</name>
</gene>
<evidence type="ECO:0000256" key="1">
    <source>
        <dbReference type="SAM" id="Phobius"/>
    </source>
</evidence>
<accession>A0A411PHY8</accession>
<organism evidence="2 3">
    <name type="scientific">Shewanella maritima</name>
    <dbReference type="NCBI Taxonomy" id="2520507"/>
    <lineage>
        <taxon>Bacteria</taxon>
        <taxon>Pseudomonadati</taxon>
        <taxon>Pseudomonadota</taxon>
        <taxon>Gammaproteobacteria</taxon>
        <taxon>Alteromonadales</taxon>
        <taxon>Shewanellaceae</taxon>
        <taxon>Shewanella</taxon>
    </lineage>
</organism>